<dbReference type="VEuPathDB" id="FungiDB:F4678DRAFT_421571"/>
<proteinExistence type="predicted"/>
<evidence type="ECO:0000256" key="1">
    <source>
        <dbReference type="SAM" id="MobiDB-lite"/>
    </source>
</evidence>
<keyword evidence="3" id="KW-1185">Reference proteome</keyword>
<accession>A0A9W8N751</accession>
<protein>
    <submittedName>
        <fullName evidence="2">Uncharacterized protein</fullName>
    </submittedName>
</protein>
<feature type="compositionally biased region" description="Basic and acidic residues" evidence="1">
    <location>
        <begin position="87"/>
        <end position="109"/>
    </location>
</feature>
<sequence length="244" mass="26901">MTDVRIQTIIHNRYLVFDASGQLPFSIVYGLCRRAKEDVDARSIVLRTAESALDVPYAIAKGLLTLKEKDEGSGEMRSVGFGVKKMRVEDGNGSRGEGDEGGEGGRKGEYVILPSPVSRTKNWKEDLTVYQYRIDPRSPLGLLLKPGKTYEIRLAGDDLGVKWWRYIDDDGDADNNNGIDISSSSVSISHDKGTTDQLRQQQLRTAQTLETETEGCFVADVSAGCGDAHASLAKCQRQGQRSRR</sequence>
<comment type="caution">
    <text evidence="2">The sequence shown here is derived from an EMBL/GenBank/DDBJ whole genome shotgun (WGS) entry which is preliminary data.</text>
</comment>
<reference evidence="2" key="1">
    <citation type="submission" date="2022-07" db="EMBL/GenBank/DDBJ databases">
        <title>Genome Sequence of Xylaria arbuscula.</title>
        <authorList>
            <person name="Buettner E."/>
        </authorList>
    </citation>
    <scope>NUCLEOTIDE SEQUENCE</scope>
    <source>
        <strain evidence="2">VT107</strain>
    </source>
</reference>
<dbReference type="Proteomes" id="UP001148614">
    <property type="component" value="Unassembled WGS sequence"/>
</dbReference>
<name>A0A9W8N751_9PEZI</name>
<organism evidence="2 3">
    <name type="scientific">Xylaria arbuscula</name>
    <dbReference type="NCBI Taxonomy" id="114810"/>
    <lineage>
        <taxon>Eukaryota</taxon>
        <taxon>Fungi</taxon>
        <taxon>Dikarya</taxon>
        <taxon>Ascomycota</taxon>
        <taxon>Pezizomycotina</taxon>
        <taxon>Sordariomycetes</taxon>
        <taxon>Xylariomycetidae</taxon>
        <taxon>Xylariales</taxon>
        <taxon>Xylariaceae</taxon>
        <taxon>Xylaria</taxon>
    </lineage>
</organism>
<evidence type="ECO:0000313" key="3">
    <source>
        <dbReference type="Proteomes" id="UP001148614"/>
    </source>
</evidence>
<evidence type="ECO:0000313" key="2">
    <source>
        <dbReference type="EMBL" id="KAJ3560927.1"/>
    </source>
</evidence>
<gene>
    <name evidence="2" type="ORF">NPX13_g9134</name>
</gene>
<dbReference type="EMBL" id="JANPWZ010002163">
    <property type="protein sequence ID" value="KAJ3560927.1"/>
    <property type="molecule type" value="Genomic_DNA"/>
</dbReference>
<dbReference type="AlphaFoldDB" id="A0A9W8N751"/>
<feature type="region of interest" description="Disordered" evidence="1">
    <location>
        <begin position="87"/>
        <end position="110"/>
    </location>
</feature>